<evidence type="ECO:0000256" key="1">
    <source>
        <dbReference type="ARBA" id="ARBA00005254"/>
    </source>
</evidence>
<accession>A0A7I9VYA3</accession>
<evidence type="ECO:0000313" key="2">
    <source>
        <dbReference type="EMBL" id="GFG50037.1"/>
    </source>
</evidence>
<dbReference type="AlphaFoldDB" id="A0A7I9VYA3"/>
<protein>
    <recommendedName>
        <fullName evidence="4">Enoyl-CoA hydratase</fullName>
    </recommendedName>
</protein>
<evidence type="ECO:0008006" key="4">
    <source>
        <dbReference type="Google" id="ProtNLM"/>
    </source>
</evidence>
<proteinExistence type="inferred from homology"/>
<dbReference type="InterPro" id="IPR014748">
    <property type="entry name" value="Enoyl-CoA_hydra_C"/>
</dbReference>
<dbReference type="InterPro" id="IPR029045">
    <property type="entry name" value="ClpP/crotonase-like_dom_sf"/>
</dbReference>
<comment type="caution">
    <text evidence="2">The sequence shown here is derived from an EMBL/GenBank/DDBJ whole genome shotgun (WGS) entry which is preliminary data.</text>
</comment>
<organism evidence="2 3">
    <name type="scientific">Mycolicibacterium agri</name>
    <name type="common">Mycobacterium agri</name>
    <dbReference type="NCBI Taxonomy" id="36811"/>
    <lineage>
        <taxon>Bacteria</taxon>
        <taxon>Bacillati</taxon>
        <taxon>Actinomycetota</taxon>
        <taxon>Actinomycetes</taxon>
        <taxon>Mycobacteriales</taxon>
        <taxon>Mycobacteriaceae</taxon>
        <taxon>Mycolicibacterium</taxon>
    </lineage>
</organism>
<name>A0A7I9VYA3_MYCAG</name>
<dbReference type="Gene3D" id="1.10.12.10">
    <property type="entry name" value="Lyase 2-enoyl-coa Hydratase, Chain A, domain 2"/>
    <property type="match status" value="1"/>
</dbReference>
<dbReference type="EMBL" id="BLKS01000001">
    <property type="protein sequence ID" value="GFG50037.1"/>
    <property type="molecule type" value="Genomic_DNA"/>
</dbReference>
<evidence type="ECO:0000313" key="3">
    <source>
        <dbReference type="Proteomes" id="UP000465302"/>
    </source>
</evidence>
<gene>
    <name evidence="2" type="ORF">MAGR_14780</name>
</gene>
<dbReference type="SUPFAM" id="SSF52096">
    <property type="entry name" value="ClpP/crotonase"/>
    <property type="match status" value="1"/>
</dbReference>
<reference evidence="2 3" key="1">
    <citation type="journal article" date="2019" name="Emerg. Microbes Infect.">
        <title>Comprehensive subspecies identification of 175 nontuberculous mycobacteria species based on 7547 genomic profiles.</title>
        <authorList>
            <person name="Matsumoto Y."/>
            <person name="Kinjo T."/>
            <person name="Motooka D."/>
            <person name="Nabeya D."/>
            <person name="Jung N."/>
            <person name="Uechi K."/>
            <person name="Horii T."/>
            <person name="Iida T."/>
            <person name="Fujita J."/>
            <person name="Nakamura S."/>
        </authorList>
    </citation>
    <scope>NUCLEOTIDE SEQUENCE [LARGE SCALE GENOMIC DNA]</scope>
    <source>
        <strain evidence="2 3">JCM 6377</strain>
    </source>
</reference>
<sequence>MSADDPVLYKLRDSGVDSMRDVFEASDHAEKLKGESMQRPDFIEGITAFFEKRTPNFPPLKEATL</sequence>
<dbReference type="Proteomes" id="UP000465302">
    <property type="component" value="Unassembled WGS sequence"/>
</dbReference>
<comment type="similarity">
    <text evidence="1">Belongs to the enoyl-CoA hydratase/isomerase family.</text>
</comment>